<gene>
    <name evidence="1" type="ORF">K7X08_016461</name>
</gene>
<dbReference type="EMBL" id="JAJAGQ010000019">
    <property type="protein sequence ID" value="KAJ8534733.1"/>
    <property type="molecule type" value="Genomic_DNA"/>
</dbReference>
<evidence type="ECO:0000313" key="2">
    <source>
        <dbReference type="Proteomes" id="UP001152561"/>
    </source>
</evidence>
<organism evidence="1 2">
    <name type="scientific">Anisodus acutangulus</name>
    <dbReference type="NCBI Taxonomy" id="402998"/>
    <lineage>
        <taxon>Eukaryota</taxon>
        <taxon>Viridiplantae</taxon>
        <taxon>Streptophyta</taxon>
        <taxon>Embryophyta</taxon>
        <taxon>Tracheophyta</taxon>
        <taxon>Spermatophyta</taxon>
        <taxon>Magnoliopsida</taxon>
        <taxon>eudicotyledons</taxon>
        <taxon>Gunneridae</taxon>
        <taxon>Pentapetalae</taxon>
        <taxon>asterids</taxon>
        <taxon>lamiids</taxon>
        <taxon>Solanales</taxon>
        <taxon>Solanaceae</taxon>
        <taxon>Solanoideae</taxon>
        <taxon>Hyoscyameae</taxon>
        <taxon>Anisodus</taxon>
    </lineage>
</organism>
<comment type="caution">
    <text evidence="1">The sequence shown here is derived from an EMBL/GenBank/DDBJ whole genome shotgun (WGS) entry which is preliminary data.</text>
</comment>
<sequence>MGRTYLKHPGLQPIPVCFSGPEDEGKTVERNTSCALYAIKIYYHPNKFCHAFPSKAALRGGEKELTSLLYGLIYENRASDINLFSYALRKLFTSIADWAE</sequence>
<dbReference type="AlphaFoldDB" id="A0A9Q1LH14"/>
<evidence type="ECO:0000313" key="1">
    <source>
        <dbReference type="EMBL" id="KAJ8534733.1"/>
    </source>
</evidence>
<reference evidence="2" key="1">
    <citation type="journal article" date="2023" name="Proc. Natl. Acad. Sci. U.S.A.">
        <title>Genomic and structural basis for evolution of tropane alkaloid biosynthesis.</title>
        <authorList>
            <person name="Wanga Y.-J."/>
            <person name="Taina T."/>
            <person name="Yua J.-Y."/>
            <person name="Lia J."/>
            <person name="Xua B."/>
            <person name="Chenc J."/>
            <person name="D'Auriad J.C."/>
            <person name="Huanga J.-P."/>
            <person name="Huanga S.-X."/>
        </authorList>
    </citation>
    <scope>NUCLEOTIDE SEQUENCE [LARGE SCALE GENOMIC DNA]</scope>
    <source>
        <strain evidence="2">cv. KIB-2019</strain>
    </source>
</reference>
<proteinExistence type="predicted"/>
<dbReference type="Proteomes" id="UP001152561">
    <property type="component" value="Unassembled WGS sequence"/>
</dbReference>
<protein>
    <submittedName>
        <fullName evidence="1">Uncharacterized protein</fullName>
    </submittedName>
</protein>
<accession>A0A9Q1LH14</accession>
<name>A0A9Q1LH14_9SOLA</name>
<keyword evidence="2" id="KW-1185">Reference proteome</keyword>